<dbReference type="Gene3D" id="3.30.1660.40">
    <property type="entry name" value="FlgT, N-terminal domain"/>
    <property type="match status" value="1"/>
</dbReference>
<feature type="chain" id="PRO_5018683598" description="Flagellar assembly protein T N-terminal domain-containing protein" evidence="1">
    <location>
        <begin position="20"/>
        <end position="367"/>
    </location>
</feature>
<protein>
    <recommendedName>
        <fullName evidence="4">Flagellar assembly protein T N-terminal domain-containing protein</fullName>
    </recommendedName>
</protein>
<gene>
    <name evidence="2" type="ORF">EP073_07230</name>
</gene>
<dbReference type="Proteomes" id="UP000287502">
    <property type="component" value="Chromosome"/>
</dbReference>
<dbReference type="KEGG" id="gtl:EP073_07230"/>
<feature type="signal peptide" evidence="1">
    <location>
        <begin position="1"/>
        <end position="19"/>
    </location>
</feature>
<name>A0A3R5UYX8_9BACT</name>
<dbReference type="EMBL" id="CP035108">
    <property type="protein sequence ID" value="QAR33201.1"/>
    <property type="molecule type" value="Genomic_DNA"/>
</dbReference>
<reference evidence="2 3" key="1">
    <citation type="submission" date="2019-01" db="EMBL/GenBank/DDBJ databases">
        <title>Geovibrio thiophilus DSM 11263, complete genome.</title>
        <authorList>
            <person name="Spring S."/>
            <person name="Bunk B."/>
            <person name="Sproer C."/>
        </authorList>
    </citation>
    <scope>NUCLEOTIDE SEQUENCE [LARGE SCALE GENOMIC DNA]</scope>
    <source>
        <strain evidence="2 3">DSM 11263</strain>
    </source>
</reference>
<evidence type="ECO:0008006" key="4">
    <source>
        <dbReference type="Google" id="ProtNLM"/>
    </source>
</evidence>
<sequence>MKKLIMLLAAVFMCGAVYAQPVKVSAIGEADITGGDTASARTIAIARAKWAALEEAAGVKVKSDAILQNAVLVDEAIKTEVQGVIKSFNITGEEKDSSIYRVQISAMVEKTKAESAVGVVSKNTTISVMLPVVFPNGRVEESSALSENVINELTSRNMEVVDMAGGNGFGVKELERAMKSNDYLALRNAAFKNLSNTILIGKVETTATAQQGTDIGYGVSLPFNVVTGRLTYRLITEKYGNRVILASGYIPVRGQGTTIEDATFRMTENLRDSVANTLVGIVMEKMQGANSRMVTVRLMGRTDIDKLMQLKQMLTYTSWVLEVKDQGVDALAVTYPEKSLYLATSINGRGGFKVEKFSDYEIAVSPQ</sequence>
<dbReference type="RefSeq" id="WP_128466487.1">
    <property type="nucleotide sequence ID" value="NZ_CP035108.1"/>
</dbReference>
<evidence type="ECO:0000313" key="3">
    <source>
        <dbReference type="Proteomes" id="UP000287502"/>
    </source>
</evidence>
<proteinExistence type="predicted"/>
<dbReference type="AlphaFoldDB" id="A0A3R5UYX8"/>
<dbReference type="InterPro" id="IPR038180">
    <property type="entry name" value="FlgT_N_sf"/>
</dbReference>
<evidence type="ECO:0000313" key="2">
    <source>
        <dbReference type="EMBL" id="QAR33201.1"/>
    </source>
</evidence>
<dbReference type="OrthoDB" id="5395723at2"/>
<evidence type="ECO:0000256" key="1">
    <source>
        <dbReference type="SAM" id="SignalP"/>
    </source>
</evidence>
<organism evidence="2 3">
    <name type="scientific">Geovibrio thiophilus</name>
    <dbReference type="NCBI Taxonomy" id="139438"/>
    <lineage>
        <taxon>Bacteria</taxon>
        <taxon>Pseudomonadati</taxon>
        <taxon>Deferribacterota</taxon>
        <taxon>Deferribacteres</taxon>
        <taxon>Deferribacterales</taxon>
        <taxon>Geovibrionaceae</taxon>
        <taxon>Geovibrio</taxon>
    </lineage>
</organism>
<keyword evidence="1" id="KW-0732">Signal</keyword>
<accession>A0A3R5UYX8</accession>
<keyword evidence="3" id="KW-1185">Reference proteome</keyword>